<sequence>MDTFTCMHCHMIAAESVIYVCVAHLDKATTEELLRKTLACAQCFLHHHWKCCASKKPLTFADFVKHASSKRAIENFEQCQNAFNNVIDEFNDLKKGLNGISANPSQAPIDYDVLCRGFRDVKMTFDEACVRMLTHKKRIQMMLQESAPMNEQKLASEVFRKQDVNHNTVESTPAIPSRFSPRAAVAAMKIRQADPETLKITLDAEEEIEEIESTSKQAPSGAGKFSNYFRKLP</sequence>
<feature type="region of interest" description="Disordered" evidence="1">
    <location>
        <begin position="211"/>
        <end position="233"/>
    </location>
</feature>
<dbReference type="AlphaFoldDB" id="A0AAF3F5B9"/>
<reference evidence="3" key="1">
    <citation type="submission" date="2024-02" db="UniProtKB">
        <authorList>
            <consortium name="WormBaseParasite"/>
        </authorList>
    </citation>
    <scope>IDENTIFICATION</scope>
</reference>
<evidence type="ECO:0000313" key="3">
    <source>
        <dbReference type="WBParaSite" id="MBELARI_LOCUS21805"/>
    </source>
</evidence>
<evidence type="ECO:0000256" key="1">
    <source>
        <dbReference type="SAM" id="MobiDB-lite"/>
    </source>
</evidence>
<organism evidence="2 3">
    <name type="scientific">Mesorhabditis belari</name>
    <dbReference type="NCBI Taxonomy" id="2138241"/>
    <lineage>
        <taxon>Eukaryota</taxon>
        <taxon>Metazoa</taxon>
        <taxon>Ecdysozoa</taxon>
        <taxon>Nematoda</taxon>
        <taxon>Chromadorea</taxon>
        <taxon>Rhabditida</taxon>
        <taxon>Rhabditina</taxon>
        <taxon>Rhabditomorpha</taxon>
        <taxon>Rhabditoidea</taxon>
        <taxon>Rhabditidae</taxon>
        <taxon>Mesorhabditinae</taxon>
        <taxon>Mesorhabditis</taxon>
    </lineage>
</organism>
<protein>
    <submittedName>
        <fullName evidence="3">Uncharacterized protein</fullName>
    </submittedName>
</protein>
<evidence type="ECO:0000313" key="2">
    <source>
        <dbReference type="Proteomes" id="UP000887575"/>
    </source>
</evidence>
<name>A0AAF3F5B9_9BILA</name>
<proteinExistence type="predicted"/>
<dbReference type="Proteomes" id="UP000887575">
    <property type="component" value="Unassembled WGS sequence"/>
</dbReference>
<keyword evidence="2" id="KW-1185">Reference proteome</keyword>
<accession>A0AAF3F5B9</accession>
<dbReference type="WBParaSite" id="MBELARI_LOCUS21805">
    <property type="protein sequence ID" value="MBELARI_LOCUS21805"/>
    <property type="gene ID" value="MBELARI_LOCUS21805"/>
</dbReference>